<dbReference type="RefSeq" id="WP_203942887.1">
    <property type="nucleotide sequence ID" value="NZ_BOOR01000006.1"/>
</dbReference>
<evidence type="ECO:0000313" key="4">
    <source>
        <dbReference type="Proteomes" id="UP000605992"/>
    </source>
</evidence>
<proteinExistence type="predicted"/>
<gene>
    <name evidence="3" type="ORF">Pth03_09950</name>
</gene>
<evidence type="ECO:0000256" key="2">
    <source>
        <dbReference type="SAM" id="Phobius"/>
    </source>
</evidence>
<accession>A0A8J3V049</accession>
<evidence type="ECO:0000313" key="3">
    <source>
        <dbReference type="EMBL" id="GII52606.1"/>
    </source>
</evidence>
<feature type="transmembrane region" description="Helical" evidence="2">
    <location>
        <begin position="168"/>
        <end position="192"/>
    </location>
</feature>
<keyword evidence="2" id="KW-0472">Membrane</keyword>
<keyword evidence="2" id="KW-0812">Transmembrane</keyword>
<name>A0A8J3V049_9ACTN</name>
<organism evidence="3 4">
    <name type="scientific">Planotetraspora thailandica</name>
    <dbReference type="NCBI Taxonomy" id="487172"/>
    <lineage>
        <taxon>Bacteria</taxon>
        <taxon>Bacillati</taxon>
        <taxon>Actinomycetota</taxon>
        <taxon>Actinomycetes</taxon>
        <taxon>Streptosporangiales</taxon>
        <taxon>Streptosporangiaceae</taxon>
        <taxon>Planotetraspora</taxon>
    </lineage>
</organism>
<evidence type="ECO:0000256" key="1">
    <source>
        <dbReference type="SAM" id="MobiDB-lite"/>
    </source>
</evidence>
<reference evidence="3" key="1">
    <citation type="submission" date="2021-01" db="EMBL/GenBank/DDBJ databases">
        <title>Whole genome shotgun sequence of Planotetraspora thailandica NBRC 104271.</title>
        <authorList>
            <person name="Komaki H."/>
            <person name="Tamura T."/>
        </authorList>
    </citation>
    <scope>NUCLEOTIDE SEQUENCE</scope>
    <source>
        <strain evidence="3">NBRC 104271</strain>
    </source>
</reference>
<dbReference type="EMBL" id="BOOR01000006">
    <property type="protein sequence ID" value="GII52606.1"/>
    <property type="molecule type" value="Genomic_DNA"/>
</dbReference>
<dbReference type="Proteomes" id="UP000605992">
    <property type="component" value="Unassembled WGS sequence"/>
</dbReference>
<keyword evidence="2" id="KW-1133">Transmembrane helix</keyword>
<keyword evidence="4" id="KW-1185">Reference proteome</keyword>
<comment type="caution">
    <text evidence="3">The sequence shown here is derived from an EMBL/GenBank/DDBJ whole genome shotgun (WGS) entry which is preliminary data.</text>
</comment>
<protein>
    <submittedName>
        <fullName evidence="3">Uncharacterized protein</fullName>
    </submittedName>
</protein>
<sequence>MAQRPTDWHAIGLGGDPTPGDPDRIDEVSRSMAELGRVAREIDEALTAVLNKTGEGAWIGQTADALREKISGPLRAFVQSIAEAFESSSQALNEYSGVMRQQQWRADNALGQGRSLAEDDPQRESLATTARQAGDAQAESGRAAGATISRVARGIKQPVSDCDLFWEAFGWLAIILIIPALIFGGPVALLALGVNLTLFVKTAVDFAQGKASLLDFFLAGLGLIAPTTKAVPILKIISAGAKITWSGLKTLGQTVFTFFRGLFADGGLRPFAFLPGIRDFASLASGWVKSGSLWVMTSLHNLPALTGMAFHNGGLIAIQGIKAIPGIARGIPSLVSKGSLASLRFLQAEFGGTKWLRLVLPVDAAEIGKYGLKGALRIGLVDRGVMGRFRFGAPLVGAAGHSVSVFTAVTPPHPSVSLLSHGVTLDAMPVPVRQLDALLDVPRGDLIRMQLGDFSGPANLNLSSFSAGAANLVVPPPQPGRFMSLSPSSLHLSGHFVDGLSSGSGMGRLADALVDTPIGELRAIAAGDFANWTSTSTGVRLDVGLGVSAHAVGRPVGDLGSVGVPSALGLPGTSLPGVAGAGHPGALLGALPTPSNTHLPQTPNHAVDLVAGQPGSPTMLHTPVTGGHTGHTGLTGLPGIPTGSATNALDLLSAPAHVNRADAPAFGTGARLGEHVVSARSADQVGMHLHEYAPRLEAMTRPPATVAPSTALETVASVTMPPPATPARAGADAFAGAPAAAAPHGTAGASVPAMPVRGHGGDPLNGGSGRPTGAQIEQLWLEHDQRVEALFGASDDPVRPDRIQAWSDLVDGKRELTRVEGVLDDLSSRPGSGSRGSSPLHVQAQQAVDVARRGVDDSLAHLTDLGVDPARIERGMAEIVVDSVRERPRLLGGSSGSGLPEGALGNVPETTFVPDVLDDMTPPLHAGGDTFAGPPPVTHTSGLSASSSTVDDALRLLRHDAPHTTGAGPAVHTGDGIAHLGEDAVALGGPGPERWISASPDGALQVVDRSGSVQPHLTVTRTQDDLIQVTDTNAGNSFTRHNADGTLVQTGTRLGDGNDVFAVFPEPTGNATRPAGWLENAGGLHIDDGTRVTRTQDDLIQITDTNAGNSYVRYDAGGLRIETGTPLAGRNGVFAVLPEPGGAGRTGRLENAGGLHVDDGTVVTRTQDDLIQVTDTNAGNSFTRYDANGARVQTGTPLGGRNGVFAVLPELADDGTRPAGWLENAGGIHIDDGTVVTRTQDDLIQVTDTNAGNAFTRYDGDGAHVHTGTPFHAAENTFVVLREPAGGGAGRTGWLEDLGGVRLQRDVQELGDGALRVEFAGGTGARHGEFTVYDSHGAITQQGFNVLRDGRPTPYQYVVTHEGGTWVRAANPHANRPPADAGASGIFNAGKAEVSPDGSRVRLLTDNKVEVFDRRPLPGGGVLDSFRRTGTIGFGRFTRRTTWAHWDEAGGLLNHGTRRYDTSGFSWNDVDHRGRDVHAYRDGLQKFKIDIGGKTESKAGHILAVKGEGGRWRWHRFDAAGNEVATGERTTHFDGGWADYWTNADGQRVLAQKQWGPMHTPENAGQYLEHKWDAAKGGVQDNLWERQSPHGKDAGKVEKLPDQGLLTTNRWSEQRPPLWARKVLIRAATPGGDVGHLAGDKNFQIYLWTKEGGSGARGGVRYVGMDGGVVDVAGDGSFVRSVTKLHNGDTLKVGDVAVHDLPPTANLPWQDGRNTGYRVPVDPPTAGRGGEGLRWQDRFQDAEGNWKVAREGFDDGTVREYRNARQVDPVTGQWQGGTDGSWVQRDAHGNVAGVSQTWDGVNGQVVGLGTTDSSAWRWRASGAEGERFSFRGSDDPRLPWDDSFRDFDGTGNLIREQNMLDGGKYVQAWKVETNGAESWHVNKFDKSGNLVSYGDGQQVRRLWWNPEAQTWDAAWSPGRQHWRDVIQNPGSDAVVVREVPPHLSMEEGPLRVREYQPDAKAPKPGTWKEFDHGSVVRERTSLGGGVFLEKDAWRGQWRRYNADGQVIAQRTDSGLVFEGGPNNLRLTGNEYDFRGPVTELRGWGRRIREANRLPWGDTMSVERTAALDGIQALPAEYAGRVVLGEARYEPYLSVLAKKVALEFGQEFILEFGANLAVNGIVAEINNKPFTGKDALKSFANAAVSAGVKGVAGTVAHEIRGHGITTKSVWSNVDGGKHWNRHPNNHDKTWANEWAGNETATRWRGGTYDFGFGVGTSVIAGFINGSMNAAVWGVTGPDGVSHILSGAGAVGEGGISMLSAMTTASSAGVVKNLAVFGLGGRGFHRQGFGEFWVQLGFKIGEKTFNSWLSSTIRNGINPWWLQTPPNQQ</sequence>
<feature type="region of interest" description="Disordered" evidence="1">
    <location>
        <begin position="1"/>
        <end position="22"/>
    </location>
</feature>